<dbReference type="WBParaSite" id="Hba_09638">
    <property type="protein sequence ID" value="Hba_09638"/>
    <property type="gene ID" value="Hba_09638"/>
</dbReference>
<evidence type="ECO:0000313" key="3">
    <source>
        <dbReference type="WBParaSite" id="Hba_09638"/>
    </source>
</evidence>
<keyword evidence="2" id="KW-1185">Reference proteome</keyword>
<feature type="transmembrane region" description="Helical" evidence="1">
    <location>
        <begin position="37"/>
        <end position="56"/>
    </location>
</feature>
<evidence type="ECO:0000313" key="2">
    <source>
        <dbReference type="Proteomes" id="UP000095283"/>
    </source>
</evidence>
<dbReference type="AlphaFoldDB" id="A0A1I7WWV2"/>
<evidence type="ECO:0000256" key="1">
    <source>
        <dbReference type="SAM" id="Phobius"/>
    </source>
</evidence>
<proteinExistence type="predicted"/>
<keyword evidence="1" id="KW-0472">Membrane</keyword>
<reference evidence="3" key="1">
    <citation type="submission" date="2016-11" db="UniProtKB">
        <authorList>
            <consortium name="WormBaseParasite"/>
        </authorList>
    </citation>
    <scope>IDENTIFICATION</scope>
</reference>
<protein>
    <submittedName>
        <fullName evidence="3">Secreted protein</fullName>
    </submittedName>
</protein>
<dbReference type="Proteomes" id="UP000095283">
    <property type="component" value="Unplaced"/>
</dbReference>
<sequence>MHILFDAIIVIVLFSCFPSLVGLPPFCFLPYPPGVLRKLATTFLELPISLVISVWFNPASEKDRNFAFRCR</sequence>
<keyword evidence="1" id="KW-1133">Transmembrane helix</keyword>
<keyword evidence="1" id="KW-0812">Transmembrane</keyword>
<feature type="transmembrane region" description="Helical" evidence="1">
    <location>
        <begin position="7"/>
        <end position="31"/>
    </location>
</feature>
<organism evidence="2 3">
    <name type="scientific">Heterorhabditis bacteriophora</name>
    <name type="common">Entomopathogenic nematode worm</name>
    <dbReference type="NCBI Taxonomy" id="37862"/>
    <lineage>
        <taxon>Eukaryota</taxon>
        <taxon>Metazoa</taxon>
        <taxon>Ecdysozoa</taxon>
        <taxon>Nematoda</taxon>
        <taxon>Chromadorea</taxon>
        <taxon>Rhabditida</taxon>
        <taxon>Rhabditina</taxon>
        <taxon>Rhabditomorpha</taxon>
        <taxon>Strongyloidea</taxon>
        <taxon>Heterorhabditidae</taxon>
        <taxon>Heterorhabditis</taxon>
    </lineage>
</organism>
<name>A0A1I7WWV2_HETBA</name>
<accession>A0A1I7WWV2</accession>